<dbReference type="SMART" id="SM00028">
    <property type="entry name" value="TPR"/>
    <property type="match status" value="5"/>
</dbReference>
<name>A0A814WJI7_9BILA</name>
<dbReference type="Gene3D" id="1.25.40.10">
    <property type="entry name" value="Tetratricopeptide repeat domain"/>
    <property type="match status" value="2"/>
</dbReference>
<dbReference type="Proteomes" id="UP000663829">
    <property type="component" value="Unassembled WGS sequence"/>
</dbReference>
<dbReference type="InterPro" id="IPR019734">
    <property type="entry name" value="TPR_rpt"/>
</dbReference>
<proteinExistence type="predicted"/>
<evidence type="ECO:0000256" key="1">
    <source>
        <dbReference type="PROSITE-ProRule" id="PRU00339"/>
    </source>
</evidence>
<dbReference type="PROSITE" id="PS50005">
    <property type="entry name" value="TPR"/>
    <property type="match status" value="1"/>
</dbReference>
<evidence type="ECO:0000313" key="3">
    <source>
        <dbReference type="EMBL" id="CAF3969199.1"/>
    </source>
</evidence>
<dbReference type="EMBL" id="CAJOBC010008725">
    <property type="protein sequence ID" value="CAF3969199.1"/>
    <property type="molecule type" value="Genomic_DNA"/>
</dbReference>
<evidence type="ECO:0000313" key="2">
    <source>
        <dbReference type="EMBL" id="CAF1204863.1"/>
    </source>
</evidence>
<dbReference type="EMBL" id="CAJNOQ010008723">
    <property type="protein sequence ID" value="CAF1204863.1"/>
    <property type="molecule type" value="Genomic_DNA"/>
</dbReference>
<gene>
    <name evidence="2" type="ORF">GPM918_LOCUS23910</name>
    <name evidence="3" type="ORF">SRO942_LOCUS23910</name>
</gene>
<accession>A0A814WJI7</accession>
<reference evidence="2" key="1">
    <citation type="submission" date="2021-02" db="EMBL/GenBank/DDBJ databases">
        <authorList>
            <person name="Nowell W R."/>
        </authorList>
    </citation>
    <scope>NUCLEOTIDE SEQUENCE</scope>
</reference>
<comment type="caution">
    <text evidence="2">The sequence shown here is derived from an EMBL/GenBank/DDBJ whole genome shotgun (WGS) entry which is preliminary data.</text>
</comment>
<dbReference type="InterPro" id="IPR011990">
    <property type="entry name" value="TPR-like_helical_dom_sf"/>
</dbReference>
<feature type="repeat" description="TPR" evidence="1">
    <location>
        <begin position="202"/>
        <end position="235"/>
    </location>
</feature>
<dbReference type="Pfam" id="PF13424">
    <property type="entry name" value="TPR_12"/>
    <property type="match status" value="1"/>
</dbReference>
<evidence type="ECO:0000313" key="4">
    <source>
        <dbReference type="Proteomes" id="UP000663829"/>
    </source>
</evidence>
<keyword evidence="4" id="KW-1185">Reference proteome</keyword>
<dbReference type="SUPFAM" id="SSF48452">
    <property type="entry name" value="TPR-like"/>
    <property type="match status" value="2"/>
</dbReference>
<keyword evidence="1" id="KW-0802">TPR repeat</keyword>
<dbReference type="PANTHER" id="PTHR10098">
    <property type="entry name" value="RAPSYN-RELATED"/>
    <property type="match status" value="1"/>
</dbReference>
<sequence length="284" mass="33137">MRSANKHLIFKQLLCCLQTGHLLELQGIESFSRAREYYERALSLYENKVFPRDEINLSLCHAIIGNCYFNRGDDQMAYECPFDSYGLTQLYLGQIIYKNKNYNQALKQLHSAEKFYETKIKDDSKLAECSSFISMSYFKLEKYHEALDYALKTIKLLLQPKESTTNTQQLTTNNLSFLKQQTGLMQKDVKQSTLVGDQKVISETYRFIGDIYEKLDKNEQAISNYEDSLKISENLTPIYQSETVITYTKLAQIYRKMNCHDGEAMNYYTKALKLLRRLYLTISG</sequence>
<dbReference type="Proteomes" id="UP000681722">
    <property type="component" value="Unassembled WGS sequence"/>
</dbReference>
<organism evidence="2 4">
    <name type="scientific">Didymodactylos carnosus</name>
    <dbReference type="NCBI Taxonomy" id="1234261"/>
    <lineage>
        <taxon>Eukaryota</taxon>
        <taxon>Metazoa</taxon>
        <taxon>Spiralia</taxon>
        <taxon>Gnathifera</taxon>
        <taxon>Rotifera</taxon>
        <taxon>Eurotatoria</taxon>
        <taxon>Bdelloidea</taxon>
        <taxon>Philodinida</taxon>
        <taxon>Philodinidae</taxon>
        <taxon>Didymodactylos</taxon>
    </lineage>
</organism>
<evidence type="ECO:0008006" key="5">
    <source>
        <dbReference type="Google" id="ProtNLM"/>
    </source>
</evidence>
<protein>
    <recommendedName>
        <fullName evidence="5">Tetratricopeptide repeat protein</fullName>
    </recommendedName>
</protein>
<dbReference type="AlphaFoldDB" id="A0A814WJI7"/>